<organism evidence="1 2">
    <name type="scientific">Araneus ventricosus</name>
    <name type="common">Orbweaver spider</name>
    <name type="synonym">Epeira ventricosa</name>
    <dbReference type="NCBI Taxonomy" id="182803"/>
    <lineage>
        <taxon>Eukaryota</taxon>
        <taxon>Metazoa</taxon>
        <taxon>Ecdysozoa</taxon>
        <taxon>Arthropoda</taxon>
        <taxon>Chelicerata</taxon>
        <taxon>Arachnida</taxon>
        <taxon>Araneae</taxon>
        <taxon>Araneomorphae</taxon>
        <taxon>Entelegynae</taxon>
        <taxon>Araneoidea</taxon>
        <taxon>Araneidae</taxon>
        <taxon>Araneus</taxon>
    </lineage>
</organism>
<dbReference type="Proteomes" id="UP000499080">
    <property type="component" value="Unassembled WGS sequence"/>
</dbReference>
<sequence length="84" mass="9296">MTRVPTNENFHTAPVGGHLTIKVIYNVHQAYIHCGSSLESRFQPGTLRPRSQELATRPPRIGVGIGRHGTSCSFTMHTNLQQSI</sequence>
<protein>
    <submittedName>
        <fullName evidence="1">Uncharacterized protein</fullName>
    </submittedName>
</protein>
<keyword evidence="2" id="KW-1185">Reference proteome</keyword>
<evidence type="ECO:0000313" key="1">
    <source>
        <dbReference type="EMBL" id="GBO13469.1"/>
    </source>
</evidence>
<evidence type="ECO:0000313" key="2">
    <source>
        <dbReference type="Proteomes" id="UP000499080"/>
    </source>
</evidence>
<gene>
    <name evidence="1" type="ORF">AVEN_156864_1</name>
</gene>
<accession>A0A4Y2UKA4</accession>
<dbReference type="EMBL" id="BGPR01037782">
    <property type="protein sequence ID" value="GBO13469.1"/>
    <property type="molecule type" value="Genomic_DNA"/>
</dbReference>
<name>A0A4Y2UKA4_ARAVE</name>
<proteinExistence type="predicted"/>
<reference evidence="1 2" key="1">
    <citation type="journal article" date="2019" name="Sci. Rep.">
        <title>Orb-weaving spider Araneus ventricosus genome elucidates the spidroin gene catalogue.</title>
        <authorList>
            <person name="Kono N."/>
            <person name="Nakamura H."/>
            <person name="Ohtoshi R."/>
            <person name="Moran D.A.P."/>
            <person name="Shinohara A."/>
            <person name="Yoshida Y."/>
            <person name="Fujiwara M."/>
            <person name="Mori M."/>
            <person name="Tomita M."/>
            <person name="Arakawa K."/>
        </authorList>
    </citation>
    <scope>NUCLEOTIDE SEQUENCE [LARGE SCALE GENOMIC DNA]</scope>
</reference>
<comment type="caution">
    <text evidence="1">The sequence shown here is derived from an EMBL/GenBank/DDBJ whole genome shotgun (WGS) entry which is preliminary data.</text>
</comment>
<dbReference type="AlphaFoldDB" id="A0A4Y2UKA4"/>